<feature type="region of interest" description="Disordered" evidence="6">
    <location>
        <begin position="508"/>
        <end position="532"/>
    </location>
</feature>
<dbReference type="Proteomes" id="UP000076154">
    <property type="component" value="Unassembled WGS sequence"/>
</dbReference>
<dbReference type="FunCoup" id="A0A369JBZ9">
    <property type="interactions" value="21"/>
</dbReference>
<feature type="transmembrane region" description="Helical" evidence="7">
    <location>
        <begin position="401"/>
        <end position="422"/>
    </location>
</feature>
<feature type="transmembrane region" description="Helical" evidence="7">
    <location>
        <begin position="231"/>
        <end position="252"/>
    </location>
</feature>
<feature type="transmembrane region" description="Helical" evidence="7">
    <location>
        <begin position="366"/>
        <end position="389"/>
    </location>
</feature>
<organism evidence="8 9">
    <name type="scientific">Hypsizygus marmoreus</name>
    <name type="common">White beech mushroom</name>
    <name type="synonym">Agaricus marmoreus</name>
    <dbReference type="NCBI Taxonomy" id="39966"/>
    <lineage>
        <taxon>Eukaryota</taxon>
        <taxon>Fungi</taxon>
        <taxon>Dikarya</taxon>
        <taxon>Basidiomycota</taxon>
        <taxon>Agaricomycotina</taxon>
        <taxon>Agaricomycetes</taxon>
        <taxon>Agaricomycetidae</taxon>
        <taxon>Agaricales</taxon>
        <taxon>Tricholomatineae</taxon>
        <taxon>Lyophyllaceae</taxon>
        <taxon>Hypsizygus</taxon>
    </lineage>
</organism>
<feature type="transmembrane region" description="Helical" evidence="7">
    <location>
        <begin position="264"/>
        <end position="287"/>
    </location>
</feature>
<dbReference type="Gene3D" id="1.20.1740.10">
    <property type="entry name" value="Amino acid/polyamine transporter I"/>
    <property type="match status" value="1"/>
</dbReference>
<reference evidence="8" key="1">
    <citation type="submission" date="2018-04" db="EMBL/GenBank/DDBJ databases">
        <title>Whole genome sequencing of Hypsizygus marmoreus.</title>
        <authorList>
            <person name="Choi I.-G."/>
            <person name="Min B."/>
            <person name="Kim J.-G."/>
            <person name="Kim S."/>
            <person name="Oh Y.-L."/>
            <person name="Kong W.-S."/>
            <person name="Park H."/>
            <person name="Jeong J."/>
            <person name="Song E.-S."/>
        </authorList>
    </citation>
    <scope>NUCLEOTIDE SEQUENCE [LARGE SCALE GENOMIC DNA]</scope>
    <source>
        <strain evidence="8">51987-8</strain>
    </source>
</reference>
<dbReference type="PANTHER" id="PTHR45649:SF6">
    <property type="entry name" value="GABA-SPECIFIC PERMEASE"/>
    <property type="match status" value="1"/>
</dbReference>
<feature type="transmembrane region" description="Helical" evidence="7">
    <location>
        <begin position="116"/>
        <end position="144"/>
    </location>
</feature>
<dbReference type="AlphaFoldDB" id="A0A369JBZ9"/>
<dbReference type="STRING" id="39966.A0A369JBZ9"/>
<feature type="transmembrane region" description="Helical" evidence="7">
    <location>
        <begin position="38"/>
        <end position="59"/>
    </location>
</feature>
<evidence type="ECO:0000256" key="2">
    <source>
        <dbReference type="ARBA" id="ARBA00022448"/>
    </source>
</evidence>
<sequence>MAEKAPKTVNSDMVKQMDEELLASLGYKQEFKRAFAPLEVFGIAFSIIGLLPSIASVLFYSLPNGGGPAMVWGWVVASFFILLVGMSLAELASAAPTSGGLYFWTYSLSSPRWRNLLSWIVGYANTIGSVAAVASIDWGCAIQIMAAASIGSGDTFEATSAQTFGVYIAIVLTHAVVCCLGTTVLARLQTVYVILNVLLCLAVIIALPIATPPEFMNTAKFALGDLNNLNGWTNGYAFILSFLAPLWTICSFDSSVHISEEASNAAVAVPWAIVLAIGIAGVLGWAINVALAFCMGTDLQALYDSPNPMAQIFFQSFGRKGTLAIWAIVVLVQYMMGSSMLLAASRQTFAFSRDKALPFSGWLYRMNHFTGTPVNTVWFVAILSMFLGLLDFAGEQAINSVFAISITALYVAYALPIGARFLGTNDFKPGPFSLGIFSLPVAVMSVLFMLFMSIVFFFPAVPQTTTQDMNYAVVVLGGIMFLSIAWYYFPKYGGVHWFTGPVPNIDSAGPEGSNADSEEFEKKAPAVEVQEV</sequence>
<dbReference type="InParanoid" id="A0A369JBZ9"/>
<dbReference type="PROSITE" id="PS00218">
    <property type="entry name" value="AMINO_ACID_PERMEASE_1"/>
    <property type="match status" value="1"/>
</dbReference>
<evidence type="ECO:0000256" key="3">
    <source>
        <dbReference type="ARBA" id="ARBA00022692"/>
    </source>
</evidence>
<keyword evidence="9" id="KW-1185">Reference proteome</keyword>
<proteinExistence type="predicted"/>
<evidence type="ECO:0000313" key="8">
    <source>
        <dbReference type="EMBL" id="RDB19649.1"/>
    </source>
</evidence>
<dbReference type="GO" id="GO:0016020">
    <property type="term" value="C:membrane"/>
    <property type="evidence" value="ECO:0007669"/>
    <property type="project" value="UniProtKB-SubCell"/>
</dbReference>
<dbReference type="PANTHER" id="PTHR45649">
    <property type="entry name" value="AMINO-ACID PERMEASE BAT1"/>
    <property type="match status" value="1"/>
</dbReference>
<dbReference type="EMBL" id="LUEZ02000077">
    <property type="protein sequence ID" value="RDB19649.1"/>
    <property type="molecule type" value="Genomic_DNA"/>
</dbReference>
<keyword evidence="2" id="KW-0813">Transport</keyword>
<accession>A0A369JBZ9</accession>
<evidence type="ECO:0000256" key="4">
    <source>
        <dbReference type="ARBA" id="ARBA00022989"/>
    </source>
</evidence>
<dbReference type="GO" id="GO:0006865">
    <property type="term" value="P:amino acid transport"/>
    <property type="evidence" value="ECO:0007669"/>
    <property type="project" value="InterPro"/>
</dbReference>
<keyword evidence="4 7" id="KW-1133">Transmembrane helix</keyword>
<feature type="transmembrane region" description="Helical" evidence="7">
    <location>
        <begin position="71"/>
        <end position="104"/>
    </location>
</feature>
<protein>
    <submittedName>
        <fullName evidence="8">Amino-acid permease PB24D3.02c</fullName>
    </submittedName>
</protein>
<evidence type="ECO:0000313" key="9">
    <source>
        <dbReference type="Proteomes" id="UP000076154"/>
    </source>
</evidence>
<dbReference type="GO" id="GO:0022857">
    <property type="term" value="F:transmembrane transporter activity"/>
    <property type="evidence" value="ECO:0007669"/>
    <property type="project" value="InterPro"/>
</dbReference>
<dbReference type="PIRSF" id="PIRSF006060">
    <property type="entry name" value="AA_transporter"/>
    <property type="match status" value="1"/>
</dbReference>
<dbReference type="InterPro" id="IPR002293">
    <property type="entry name" value="AA/rel_permease1"/>
</dbReference>
<comment type="caution">
    <text evidence="8">The sequence shown here is derived from an EMBL/GenBank/DDBJ whole genome shotgun (WGS) entry which is preliminary data.</text>
</comment>
<feature type="transmembrane region" description="Helical" evidence="7">
    <location>
        <begin position="323"/>
        <end position="345"/>
    </location>
</feature>
<feature type="transmembrane region" description="Helical" evidence="7">
    <location>
        <begin position="434"/>
        <end position="458"/>
    </location>
</feature>
<evidence type="ECO:0000256" key="7">
    <source>
        <dbReference type="SAM" id="Phobius"/>
    </source>
</evidence>
<evidence type="ECO:0000256" key="5">
    <source>
        <dbReference type="ARBA" id="ARBA00023136"/>
    </source>
</evidence>
<evidence type="ECO:0000256" key="6">
    <source>
        <dbReference type="SAM" id="MobiDB-lite"/>
    </source>
</evidence>
<keyword evidence="5 7" id="KW-0472">Membrane</keyword>
<dbReference type="OrthoDB" id="4476201at2759"/>
<keyword evidence="3 7" id="KW-0812">Transmembrane</keyword>
<dbReference type="Pfam" id="PF13520">
    <property type="entry name" value="AA_permease_2"/>
    <property type="match status" value="1"/>
</dbReference>
<feature type="transmembrane region" description="Helical" evidence="7">
    <location>
        <begin position="470"/>
        <end position="489"/>
    </location>
</feature>
<comment type="subcellular location">
    <subcellularLocation>
        <location evidence="1">Membrane</location>
        <topology evidence="1">Multi-pass membrane protein</topology>
    </subcellularLocation>
</comment>
<feature type="transmembrane region" description="Helical" evidence="7">
    <location>
        <begin position="164"/>
        <end position="186"/>
    </location>
</feature>
<name>A0A369JBZ9_HYPMA</name>
<evidence type="ECO:0000256" key="1">
    <source>
        <dbReference type="ARBA" id="ARBA00004141"/>
    </source>
</evidence>
<feature type="transmembrane region" description="Helical" evidence="7">
    <location>
        <begin position="193"/>
        <end position="211"/>
    </location>
</feature>
<gene>
    <name evidence="8" type="ORF">Hypma_013271</name>
</gene>
<dbReference type="InterPro" id="IPR004840">
    <property type="entry name" value="Amino_acid_permease_CS"/>
</dbReference>